<dbReference type="GeneID" id="91148538"/>
<organism evidence="3 4">
    <name type="scientific">Rhizobium binae</name>
    <dbReference type="NCBI Taxonomy" id="1138190"/>
    <lineage>
        <taxon>Bacteria</taxon>
        <taxon>Pseudomonadati</taxon>
        <taxon>Pseudomonadota</taxon>
        <taxon>Alphaproteobacteria</taxon>
        <taxon>Hyphomicrobiales</taxon>
        <taxon>Rhizobiaceae</taxon>
        <taxon>Rhizobium/Agrobacterium group</taxon>
        <taxon>Rhizobium</taxon>
    </lineage>
</organism>
<keyword evidence="2" id="KW-1133">Transmembrane helix</keyword>
<keyword evidence="4" id="KW-1185">Reference proteome</keyword>
<evidence type="ECO:0000313" key="3">
    <source>
        <dbReference type="EMBL" id="MET3754659.1"/>
    </source>
</evidence>
<keyword evidence="2" id="KW-0812">Transmembrane</keyword>
<proteinExistence type="predicted"/>
<protein>
    <submittedName>
        <fullName evidence="3">Uncharacterized protein</fullName>
    </submittedName>
</protein>
<accession>A0ABV2MDW0</accession>
<dbReference type="EMBL" id="JBEPMY010000004">
    <property type="protein sequence ID" value="MET3754659.1"/>
    <property type="molecule type" value="Genomic_DNA"/>
</dbReference>
<evidence type="ECO:0000313" key="4">
    <source>
        <dbReference type="Proteomes" id="UP001549077"/>
    </source>
</evidence>
<keyword evidence="2" id="KW-0472">Membrane</keyword>
<evidence type="ECO:0000256" key="1">
    <source>
        <dbReference type="SAM" id="MobiDB-lite"/>
    </source>
</evidence>
<feature type="transmembrane region" description="Helical" evidence="2">
    <location>
        <begin position="65"/>
        <end position="86"/>
    </location>
</feature>
<feature type="region of interest" description="Disordered" evidence="1">
    <location>
        <begin position="1"/>
        <end position="23"/>
    </location>
</feature>
<comment type="caution">
    <text evidence="3">The sequence shown here is derived from an EMBL/GenBank/DDBJ whole genome shotgun (WGS) entry which is preliminary data.</text>
</comment>
<dbReference type="Proteomes" id="UP001549077">
    <property type="component" value="Unassembled WGS sequence"/>
</dbReference>
<sequence length="96" mass="10271">MDIDLNQGGASAKAVGAEPPPHWPHGVGPISLDGLGRLGVSDDNLLYWDGKKLQVERRFSNVERIIGWLVAASSILVAVATISMAVTDYLRFLKGA</sequence>
<dbReference type="RefSeq" id="WP_168296964.1">
    <property type="nucleotide sequence ID" value="NZ_CP071604.1"/>
</dbReference>
<name>A0ABV2MDW0_9HYPH</name>
<evidence type="ECO:0000256" key="2">
    <source>
        <dbReference type="SAM" id="Phobius"/>
    </source>
</evidence>
<reference evidence="3 4" key="1">
    <citation type="submission" date="2024-06" db="EMBL/GenBank/DDBJ databases">
        <title>Genomic Encyclopedia of Type Strains, Phase IV (KMG-IV): sequencing the most valuable type-strain genomes for metagenomic binning, comparative biology and taxonomic classification.</title>
        <authorList>
            <person name="Goeker M."/>
        </authorList>
    </citation>
    <scope>NUCLEOTIDE SEQUENCE [LARGE SCALE GENOMIC DNA]</scope>
    <source>
        <strain evidence="3 4">DSM 29288</strain>
    </source>
</reference>
<gene>
    <name evidence="3" type="ORF">ABID08_002016</name>
</gene>